<dbReference type="Proteomes" id="UP000192468">
    <property type="component" value="Unassembled WGS sequence"/>
</dbReference>
<reference evidence="6 7" key="1">
    <citation type="submission" date="2017-04" db="EMBL/GenBank/DDBJ databases">
        <authorList>
            <person name="Afonso C.L."/>
            <person name="Miller P.J."/>
            <person name="Scott M.A."/>
            <person name="Spackman E."/>
            <person name="Goraichik I."/>
            <person name="Dimitrov K.M."/>
            <person name="Suarez D.L."/>
            <person name="Swayne D.E."/>
        </authorList>
    </citation>
    <scope>NUCLEOTIDE SEQUENCE [LARGE SCALE GENOMIC DNA]</scope>
    <source>
        <strain evidence="6 7">DSM 12555</strain>
    </source>
</reference>
<dbReference type="GO" id="GO:0003676">
    <property type="term" value="F:nucleic acid binding"/>
    <property type="evidence" value="ECO:0007669"/>
    <property type="project" value="InterPro"/>
</dbReference>
<dbReference type="GO" id="GO:0002161">
    <property type="term" value="F:aminoacyl-tRNA deacylase activity"/>
    <property type="evidence" value="ECO:0007669"/>
    <property type="project" value="UniProtKB-ARBA"/>
</dbReference>
<feature type="domain" description="Alanyl-transfer RNA synthetases family profile" evidence="5">
    <location>
        <begin position="1"/>
        <end position="236"/>
    </location>
</feature>
<evidence type="ECO:0000256" key="1">
    <source>
        <dbReference type="ARBA" id="ARBA00001947"/>
    </source>
</evidence>
<dbReference type="GO" id="GO:0006419">
    <property type="term" value="P:alanyl-tRNA aminoacylation"/>
    <property type="evidence" value="ECO:0007669"/>
    <property type="project" value="InterPro"/>
</dbReference>
<comment type="cofactor">
    <cofactor evidence="1">
        <name>Zn(2+)</name>
        <dbReference type="ChEBI" id="CHEBI:29105"/>
    </cofactor>
</comment>
<dbReference type="InterPro" id="IPR009000">
    <property type="entry name" value="Transl_B-barrel_sf"/>
</dbReference>
<dbReference type="GO" id="GO:0004813">
    <property type="term" value="F:alanine-tRNA ligase activity"/>
    <property type="evidence" value="ECO:0007669"/>
    <property type="project" value="InterPro"/>
</dbReference>
<dbReference type="SUPFAM" id="SSF55186">
    <property type="entry name" value="ThrRS/AlaRS common domain"/>
    <property type="match status" value="1"/>
</dbReference>
<dbReference type="Gene3D" id="3.10.310.40">
    <property type="match status" value="1"/>
</dbReference>
<keyword evidence="6" id="KW-0436">Ligase</keyword>
<evidence type="ECO:0000256" key="3">
    <source>
        <dbReference type="ARBA" id="ARBA00022723"/>
    </source>
</evidence>
<keyword evidence="6" id="KW-0030">Aminoacyl-tRNA synthetase</keyword>
<dbReference type="GO" id="GO:0005737">
    <property type="term" value="C:cytoplasm"/>
    <property type="evidence" value="ECO:0007669"/>
    <property type="project" value="UniProtKB-SubCell"/>
</dbReference>
<accession>A0A1W1XN41</accession>
<keyword evidence="3" id="KW-0479">Metal-binding</keyword>
<dbReference type="GO" id="GO:0046872">
    <property type="term" value="F:metal ion binding"/>
    <property type="evidence" value="ECO:0007669"/>
    <property type="project" value="UniProtKB-KW"/>
</dbReference>
<name>A0A1W1XN41_9CLOT</name>
<dbReference type="PROSITE" id="PS50860">
    <property type="entry name" value="AA_TRNA_LIGASE_II_ALA"/>
    <property type="match status" value="1"/>
</dbReference>
<dbReference type="EMBL" id="FWXH01000009">
    <property type="protein sequence ID" value="SMC25410.1"/>
    <property type="molecule type" value="Genomic_DNA"/>
</dbReference>
<organism evidence="6 7">
    <name type="scientific">Clostridium acidisoli DSM 12555</name>
    <dbReference type="NCBI Taxonomy" id="1121291"/>
    <lineage>
        <taxon>Bacteria</taxon>
        <taxon>Bacillati</taxon>
        <taxon>Bacillota</taxon>
        <taxon>Clostridia</taxon>
        <taxon>Eubacteriales</taxon>
        <taxon>Clostridiaceae</taxon>
        <taxon>Clostridium</taxon>
    </lineage>
</organism>
<dbReference type="AlphaFoldDB" id="A0A1W1XN41"/>
<keyword evidence="4" id="KW-0862">Zinc</keyword>
<dbReference type="InterPro" id="IPR018165">
    <property type="entry name" value="Ala-tRNA-synth_IIc_core"/>
</dbReference>
<dbReference type="GO" id="GO:0005524">
    <property type="term" value="F:ATP binding"/>
    <property type="evidence" value="ECO:0007669"/>
    <property type="project" value="InterPro"/>
</dbReference>
<dbReference type="Gene3D" id="2.40.30.130">
    <property type="match status" value="1"/>
</dbReference>
<dbReference type="InterPro" id="IPR012947">
    <property type="entry name" value="tRNA_SAD"/>
</dbReference>
<dbReference type="Pfam" id="PF07973">
    <property type="entry name" value="tRNA_SAD"/>
    <property type="match status" value="1"/>
</dbReference>
<dbReference type="SMART" id="SM00863">
    <property type="entry name" value="tRNA_SAD"/>
    <property type="match status" value="1"/>
</dbReference>
<dbReference type="PANTHER" id="PTHR43462">
    <property type="entry name" value="ALANYL-TRNA EDITING PROTEIN"/>
    <property type="match status" value="1"/>
</dbReference>
<evidence type="ECO:0000256" key="2">
    <source>
        <dbReference type="ARBA" id="ARBA00004496"/>
    </source>
</evidence>
<sequence>MTEKLFYEDPYICEAQCEVEDVIEKDGKFEIVLKSTPFYPEGGGQPSDLGYIDNIKVEYVYEEKETIYHVTSERPTGKFVKCKVDSERREDHIQQHSGEHLMSAAFFRLYKVSNAGFHLGNDYVTIDIQMKDMTEEMINKAEIEANSYIFRNEEVKTYFLTKDEALKLPLRKEIKAEGTIRIVQMGENIDYSACCGTQVRRTGEVGLIKIIKWEKYKGMTRVYIKCGLRALKDYQLKHNYITEIARGFSVEDSAVIEKIKNNNEEIASLKKQVNNLYSKIAYSEAEKLIKNAASELICVEYEEEDFDFLDKLYECLKDKKFILILSSIRDKKLLFAHNGDFEVKCGKFFKDNLKEFNGRGGGNDKRAQANFQDETSMRKFSEYIKKSQKNSKAI</sequence>
<evidence type="ECO:0000313" key="7">
    <source>
        <dbReference type="Proteomes" id="UP000192468"/>
    </source>
</evidence>
<dbReference type="InterPro" id="IPR051335">
    <property type="entry name" value="Alanyl-tRNA_Editing_Enzymes"/>
</dbReference>
<comment type="subcellular location">
    <subcellularLocation>
        <location evidence="2">Cytoplasm</location>
    </subcellularLocation>
</comment>
<evidence type="ECO:0000256" key="4">
    <source>
        <dbReference type="ARBA" id="ARBA00022833"/>
    </source>
</evidence>
<dbReference type="Pfam" id="PF01411">
    <property type="entry name" value="tRNA-synt_2c"/>
    <property type="match status" value="1"/>
</dbReference>
<proteinExistence type="predicted"/>
<dbReference type="STRING" id="1121291.SAMN02745134_02437"/>
<dbReference type="InterPro" id="IPR018164">
    <property type="entry name" value="Ala-tRNA-synth_IIc_N"/>
</dbReference>
<protein>
    <submittedName>
        <fullName evidence="6">Alanyl-tRNA synthetase</fullName>
    </submittedName>
</protein>
<gene>
    <name evidence="6" type="ORF">SAMN02745134_02437</name>
</gene>
<dbReference type="Gene3D" id="3.30.980.10">
    <property type="entry name" value="Threonyl-trna Synthetase, Chain A, domain 2"/>
    <property type="match status" value="1"/>
</dbReference>
<dbReference type="InterPro" id="IPR018163">
    <property type="entry name" value="Thr/Ala-tRNA-synth_IIc_edit"/>
</dbReference>
<evidence type="ECO:0000313" key="6">
    <source>
        <dbReference type="EMBL" id="SMC25410.1"/>
    </source>
</evidence>
<dbReference type="PANTHER" id="PTHR43462:SF1">
    <property type="entry name" value="ALANYL-TRNA EDITING PROTEIN AARSD1"/>
    <property type="match status" value="1"/>
</dbReference>
<evidence type="ECO:0000259" key="5">
    <source>
        <dbReference type="PROSITE" id="PS50860"/>
    </source>
</evidence>
<keyword evidence="7" id="KW-1185">Reference proteome</keyword>
<dbReference type="SUPFAM" id="SSF50447">
    <property type="entry name" value="Translation proteins"/>
    <property type="match status" value="1"/>
</dbReference>